<name>A0A0K2ZT56_9XANT</name>
<dbReference type="Pfam" id="PF08541">
    <property type="entry name" value="ACP_syn_III_C"/>
    <property type="match status" value="1"/>
</dbReference>
<gene>
    <name evidence="5" type="ORF">XTPLMG728_2030</name>
</gene>
<dbReference type="Gene3D" id="3.40.47.10">
    <property type="match status" value="1"/>
</dbReference>
<dbReference type="Proteomes" id="UP000041247">
    <property type="component" value="Unassembled WGS sequence"/>
</dbReference>
<dbReference type="InterPro" id="IPR013751">
    <property type="entry name" value="ACP_syn_III_N"/>
</dbReference>
<feature type="domain" description="Beta-ketoacyl-[acyl-carrier-protein] synthase III C-terminal" evidence="3">
    <location>
        <begin position="251"/>
        <end position="338"/>
    </location>
</feature>
<dbReference type="SUPFAM" id="SSF53901">
    <property type="entry name" value="Thiolase-like"/>
    <property type="match status" value="1"/>
</dbReference>
<dbReference type="GO" id="GO:0004315">
    <property type="term" value="F:3-oxoacyl-[acyl-carrier-protein] synthase activity"/>
    <property type="evidence" value="ECO:0007669"/>
    <property type="project" value="InterPro"/>
</dbReference>
<evidence type="ECO:0000259" key="3">
    <source>
        <dbReference type="Pfam" id="PF08541"/>
    </source>
</evidence>
<dbReference type="GO" id="GO:0044550">
    <property type="term" value="P:secondary metabolite biosynthetic process"/>
    <property type="evidence" value="ECO:0007669"/>
    <property type="project" value="TreeGrafter"/>
</dbReference>
<dbReference type="PANTHER" id="PTHR34069">
    <property type="entry name" value="3-OXOACYL-[ACYL-CARRIER-PROTEIN] SYNTHASE 3"/>
    <property type="match status" value="1"/>
</dbReference>
<keyword evidence="2" id="KW-0012">Acyltransferase</keyword>
<sequence>MTVAPSRPIAVRILGTGDYLPARQVASDSFDQRWGKPAGWTLRHAGVGVRHYAGADEPASLMGERAARAALAAAQLDASEVDCVISACSLMEQAIPCSAALLHARLGLQGSGLPAFDVNATCLSFIAALDLAACAIAAGRYRRVLIVSSEIASVGLNCDDMDTAPLFGDGAAALVLGACSSDSGSQLLAAHLETYSEGIAHCRVRAGGTRLRLEHGIDALRAGSLFEMNGRATYRLAAAKLPGFLQRLLLKAGVELAQLQRIVPHQASAKALRHLQIALRLAPDTLVNVIGARGNQMAASIPSALHQAIADGRIVRGDLIGLVGSGAGLAFGGAVLRY</sequence>
<dbReference type="AlphaFoldDB" id="A0A0K2ZT56"/>
<dbReference type="RefSeq" id="WP_053841014.1">
    <property type="nucleotide sequence ID" value="NZ_CP076250.1"/>
</dbReference>
<dbReference type="Pfam" id="PF08545">
    <property type="entry name" value="ACP_syn_III"/>
    <property type="match status" value="1"/>
</dbReference>
<dbReference type="CDD" id="cd00830">
    <property type="entry name" value="KAS_III"/>
    <property type="match status" value="1"/>
</dbReference>
<dbReference type="GO" id="GO:0006633">
    <property type="term" value="P:fatty acid biosynthetic process"/>
    <property type="evidence" value="ECO:0007669"/>
    <property type="project" value="InterPro"/>
</dbReference>
<dbReference type="EMBL" id="CXOK01000055">
    <property type="protein sequence ID" value="CTP88823.1"/>
    <property type="molecule type" value="Genomic_DNA"/>
</dbReference>
<dbReference type="InterPro" id="IPR013747">
    <property type="entry name" value="ACP_syn_III_C"/>
</dbReference>
<protein>
    <submittedName>
        <fullName evidence="5">3-oxoacyl-ACP synthase</fullName>
    </submittedName>
</protein>
<organism evidence="5 6">
    <name type="scientific">Xanthomonas graminis pv. poae</name>
    <dbReference type="NCBI Taxonomy" id="227946"/>
    <lineage>
        <taxon>Bacteria</taxon>
        <taxon>Pseudomonadati</taxon>
        <taxon>Pseudomonadota</taxon>
        <taxon>Gammaproteobacteria</taxon>
        <taxon>Lysobacterales</taxon>
        <taxon>Lysobacteraceae</taxon>
        <taxon>Xanthomonas</taxon>
        <taxon>Xanthomonas translucens group</taxon>
        <taxon>Xanthomonas graminis</taxon>
    </lineage>
</organism>
<dbReference type="PANTHER" id="PTHR34069:SF2">
    <property type="entry name" value="BETA-KETOACYL-[ACYL-CARRIER-PROTEIN] SYNTHASE III"/>
    <property type="match status" value="1"/>
</dbReference>
<evidence type="ECO:0000256" key="2">
    <source>
        <dbReference type="ARBA" id="ARBA00023315"/>
    </source>
</evidence>
<evidence type="ECO:0000259" key="4">
    <source>
        <dbReference type="Pfam" id="PF08545"/>
    </source>
</evidence>
<proteinExistence type="predicted"/>
<feature type="domain" description="Beta-ketoacyl-[acyl-carrier-protein] synthase III N-terminal" evidence="4">
    <location>
        <begin position="116"/>
        <end position="195"/>
    </location>
</feature>
<evidence type="ECO:0000256" key="1">
    <source>
        <dbReference type="ARBA" id="ARBA00022679"/>
    </source>
</evidence>
<dbReference type="InterPro" id="IPR016039">
    <property type="entry name" value="Thiolase-like"/>
</dbReference>
<evidence type="ECO:0000313" key="6">
    <source>
        <dbReference type="Proteomes" id="UP000041247"/>
    </source>
</evidence>
<evidence type="ECO:0000313" key="5">
    <source>
        <dbReference type="EMBL" id="CTP88823.1"/>
    </source>
</evidence>
<reference evidence="5 6" key="1">
    <citation type="submission" date="2015-07" db="EMBL/GenBank/DDBJ databases">
        <authorList>
            <person name="Noorani M."/>
        </authorList>
    </citation>
    <scope>NUCLEOTIDE SEQUENCE [LARGE SCALE GENOMIC DNA]</scope>
    <source>
        <strain evidence="5">LMG728</strain>
    </source>
</reference>
<keyword evidence="1" id="KW-0808">Transferase</keyword>
<accession>A0A0K2ZT56</accession>